<proteinExistence type="predicted"/>
<evidence type="ECO:0000313" key="2">
    <source>
        <dbReference type="Proteomes" id="UP001604336"/>
    </source>
</evidence>
<comment type="caution">
    <text evidence="1">The sequence shown here is derived from an EMBL/GenBank/DDBJ whole genome shotgun (WGS) entry which is preliminary data.</text>
</comment>
<reference evidence="2" key="1">
    <citation type="submission" date="2024-07" db="EMBL/GenBank/DDBJ databases">
        <title>Two chromosome-level genome assemblies of Korean endemic species Abeliophyllum distichum and Forsythia ovata (Oleaceae).</title>
        <authorList>
            <person name="Jang H."/>
        </authorList>
    </citation>
    <scope>NUCLEOTIDE SEQUENCE [LARGE SCALE GENOMIC DNA]</scope>
</reference>
<dbReference type="EMBL" id="JBFOLK010000008">
    <property type="protein sequence ID" value="KAL2492171.1"/>
    <property type="molecule type" value="Genomic_DNA"/>
</dbReference>
<dbReference type="AlphaFoldDB" id="A0ABD1RUS2"/>
<sequence>MRQGWSILKSLYKSASINCKQMSNKVQSLEDIITKLSQKLTVKGKVTVEEYKESEEYMKTMGMVGMCGRDMAFRKSREWLAKCFPDADYSVAPFMPLVEEDDDDADSED</sequence>
<keyword evidence="2" id="KW-1185">Reference proteome</keyword>
<name>A0ABD1RUS2_9LAMI</name>
<accession>A0ABD1RUS2</accession>
<dbReference type="Proteomes" id="UP001604336">
    <property type="component" value="Unassembled WGS sequence"/>
</dbReference>
<protein>
    <submittedName>
        <fullName evidence="1">Uncharacterized protein</fullName>
    </submittedName>
</protein>
<evidence type="ECO:0000313" key="1">
    <source>
        <dbReference type="EMBL" id="KAL2492171.1"/>
    </source>
</evidence>
<gene>
    <name evidence="1" type="ORF">Adt_27799</name>
</gene>
<organism evidence="1 2">
    <name type="scientific">Abeliophyllum distichum</name>
    <dbReference type="NCBI Taxonomy" id="126358"/>
    <lineage>
        <taxon>Eukaryota</taxon>
        <taxon>Viridiplantae</taxon>
        <taxon>Streptophyta</taxon>
        <taxon>Embryophyta</taxon>
        <taxon>Tracheophyta</taxon>
        <taxon>Spermatophyta</taxon>
        <taxon>Magnoliopsida</taxon>
        <taxon>eudicotyledons</taxon>
        <taxon>Gunneridae</taxon>
        <taxon>Pentapetalae</taxon>
        <taxon>asterids</taxon>
        <taxon>lamiids</taxon>
        <taxon>Lamiales</taxon>
        <taxon>Oleaceae</taxon>
        <taxon>Forsythieae</taxon>
        <taxon>Abeliophyllum</taxon>
    </lineage>
</organism>